<sequence>MIRDSASESHSGVWSGEPAAMMRHSETCKRIVERSVLFTGRSYAGVWTLPAMARHSCIPSANYVVFGDALMARAARDLRAGDEVTFSMFDVYAPLEARQDRALERGEGFLCTCPRCLQETDFGPEVDAASERLRKRFDEQYYRIQAVRTELQVKTESQNKAAIVDLMAANRIAMDWRQNLFGLGEQFRTLNGEELSSADVQDLAREEGGLPSETVGPVVRTPMDLIDVLCDAVNDYEDAIEASDLSDDHRMWCRASNFSAYNDLLLLLGTAQHAESQRAVVPALVDSIEAVTPGSFLHQRMAVLNWELAVQPDGEDEDEAGPQSEPGADERRIVSQALRLRYGEMSAMEEDAAMMRVTTTQDIDENWCWEVSWCIGAKPNEVPIFEEGELDPGLTDPNTLEDPVRWLPAPLV</sequence>
<dbReference type="CDD" id="cd20071">
    <property type="entry name" value="SET_SMYD"/>
    <property type="match status" value="1"/>
</dbReference>
<dbReference type="InterPro" id="IPR046341">
    <property type="entry name" value="SET_dom_sf"/>
</dbReference>
<dbReference type="PANTHER" id="PTHR47643:SF2">
    <property type="entry name" value="TPR DOMAIN PROTEIN (AFU_ORTHOLOGUE AFUA_5G12710)"/>
    <property type="match status" value="1"/>
</dbReference>
<dbReference type="PANTHER" id="PTHR47643">
    <property type="entry name" value="TPR DOMAIN PROTEIN (AFU_ORTHOLOGUE AFUA_5G12710)"/>
    <property type="match status" value="1"/>
</dbReference>
<dbReference type="EMBL" id="HBGW01047146">
    <property type="protein sequence ID" value="CAD9576091.1"/>
    <property type="molecule type" value="Transcribed_RNA"/>
</dbReference>
<proteinExistence type="predicted"/>
<dbReference type="AlphaFoldDB" id="A0A7S2KHW5"/>
<gene>
    <name evidence="1" type="ORF">BRAN1462_LOCUS30018</name>
</gene>
<name>A0A7S2KHW5_9DINO</name>
<accession>A0A7S2KHW5</accession>
<organism evidence="1">
    <name type="scientific">Zooxanthella nutricula</name>
    <dbReference type="NCBI Taxonomy" id="1333877"/>
    <lineage>
        <taxon>Eukaryota</taxon>
        <taxon>Sar</taxon>
        <taxon>Alveolata</taxon>
        <taxon>Dinophyceae</taxon>
        <taxon>Peridiniales</taxon>
        <taxon>Peridiniales incertae sedis</taxon>
        <taxon>Zooxanthella</taxon>
    </lineage>
</organism>
<dbReference type="Gene3D" id="2.170.270.10">
    <property type="entry name" value="SET domain"/>
    <property type="match status" value="1"/>
</dbReference>
<dbReference type="InterPro" id="IPR053209">
    <property type="entry name" value="Gramillin-biosynth_MTr"/>
</dbReference>
<dbReference type="SUPFAM" id="SSF82199">
    <property type="entry name" value="SET domain"/>
    <property type="match status" value="1"/>
</dbReference>
<reference evidence="1" key="1">
    <citation type="submission" date="2021-01" db="EMBL/GenBank/DDBJ databases">
        <authorList>
            <person name="Corre E."/>
            <person name="Pelletier E."/>
            <person name="Niang G."/>
            <person name="Scheremetjew M."/>
            <person name="Finn R."/>
            <person name="Kale V."/>
            <person name="Holt S."/>
            <person name="Cochrane G."/>
            <person name="Meng A."/>
            <person name="Brown T."/>
            <person name="Cohen L."/>
        </authorList>
    </citation>
    <scope>NUCLEOTIDE SEQUENCE</scope>
    <source>
        <strain evidence="1">RCC3387</strain>
    </source>
</reference>
<protein>
    <recommendedName>
        <fullName evidence="2">SET domain-containing protein</fullName>
    </recommendedName>
</protein>
<evidence type="ECO:0008006" key="2">
    <source>
        <dbReference type="Google" id="ProtNLM"/>
    </source>
</evidence>
<evidence type="ECO:0000313" key="1">
    <source>
        <dbReference type="EMBL" id="CAD9576091.1"/>
    </source>
</evidence>